<reference evidence="2 3" key="1">
    <citation type="journal article" date="2023" name="bioRxiv">
        <title>High-quality genome assemblies of four members of thePodospora anserinaspecies complex.</title>
        <authorList>
            <person name="Ament-Velasquez S.L."/>
            <person name="Vogan A.A."/>
            <person name="Wallerman O."/>
            <person name="Hartmann F."/>
            <person name="Gautier V."/>
            <person name="Silar P."/>
            <person name="Giraud T."/>
            <person name="Johannesson H."/>
        </authorList>
    </citation>
    <scope>NUCLEOTIDE SEQUENCE [LARGE SCALE GENOMIC DNA]</scope>
    <source>
        <strain evidence="2 3">CBS 112042</strain>
    </source>
</reference>
<proteinExistence type="predicted"/>
<gene>
    <name evidence="2" type="ORF">QC761_0096590</name>
</gene>
<dbReference type="Proteomes" id="UP001322138">
    <property type="component" value="Unassembled WGS sequence"/>
</dbReference>
<dbReference type="SUPFAM" id="SSF81383">
    <property type="entry name" value="F-box domain"/>
    <property type="match status" value="1"/>
</dbReference>
<protein>
    <recommendedName>
        <fullName evidence="1">F-box domain-containing protein</fullName>
    </recommendedName>
</protein>
<dbReference type="InterPro" id="IPR036047">
    <property type="entry name" value="F-box-like_dom_sf"/>
</dbReference>
<dbReference type="RefSeq" id="XP_062729866.1">
    <property type="nucleotide sequence ID" value="XM_062873033.1"/>
</dbReference>
<dbReference type="EMBL" id="JAFFGZ010000008">
    <property type="protein sequence ID" value="KAK4640890.1"/>
    <property type="molecule type" value="Genomic_DNA"/>
</dbReference>
<sequence>MFERLPEELLSEVARGFRIQDFRNLSLVSKTFHAIWTPRFWRTLCVDTAGSTGRPSSVNIKRIEECAHVLQNASSSILNVSAVVFRRDTRWKLWDYEKEEDWPNVACLHRQPPPEDINYWRCLQQAAPVAGWSFDQWFLRNQKCIEASIERMGEQLDSDPMDDIALAIQSLIERIPAGQLQSFTWDLATCIPQAAFDSLFQAQPQLESITLTADACCKVAGESLHLPFRQLKRVVLNSLPRSHVVPVRRMLETNRGHLRDLQIEELVHGCSLEELLYGGEDCEDARDRESTDERNDELVADPTMSFPSLVTLSLRNIDLTESIDRAFNISGLTALTLRQCSRSSEFLKGIMARNSPLQLKALEFLADYADRDEDEITNTLNHFLLSFKGLEKLYIGLKKTIYYPDSRDNFPPLWSTVGYHGSTLKNLVIHQRGPIRRTGRTCIMEDIQRNVDWIHDAVGKLEIPQVTIINWMKDPATHPLSPLSKLECLGVSSDPFVKATTQDGGSEQFLITLLRPFTSSSRRLKLLHLRKTGSNREDPFGPKVFMSSVSRRVSGDKTIPVPPSRMMAYLDPEFARFLNWVFGQEGIPSLEAVAFGDFANGHMSGKYLHNMFACRSSDVRQRYRVFDCRYKVCEHEWRVVADKYADFLESCPVGPRVESWEHGSRYHF</sequence>
<feature type="domain" description="F-box" evidence="1">
    <location>
        <begin position="1"/>
        <end position="44"/>
    </location>
</feature>
<dbReference type="Pfam" id="PF12937">
    <property type="entry name" value="F-box-like"/>
    <property type="match status" value="1"/>
</dbReference>
<keyword evidence="3" id="KW-1185">Reference proteome</keyword>
<organism evidence="2 3">
    <name type="scientific">Podospora bellae-mahoneyi</name>
    <dbReference type="NCBI Taxonomy" id="2093777"/>
    <lineage>
        <taxon>Eukaryota</taxon>
        <taxon>Fungi</taxon>
        <taxon>Dikarya</taxon>
        <taxon>Ascomycota</taxon>
        <taxon>Pezizomycotina</taxon>
        <taxon>Sordariomycetes</taxon>
        <taxon>Sordariomycetidae</taxon>
        <taxon>Sordariales</taxon>
        <taxon>Podosporaceae</taxon>
        <taxon>Podospora</taxon>
    </lineage>
</organism>
<dbReference type="GeneID" id="87892397"/>
<name>A0ABR0FA81_9PEZI</name>
<evidence type="ECO:0000313" key="2">
    <source>
        <dbReference type="EMBL" id="KAK4640890.1"/>
    </source>
</evidence>
<dbReference type="PROSITE" id="PS50181">
    <property type="entry name" value="FBOX"/>
    <property type="match status" value="1"/>
</dbReference>
<evidence type="ECO:0000313" key="3">
    <source>
        <dbReference type="Proteomes" id="UP001322138"/>
    </source>
</evidence>
<comment type="caution">
    <text evidence="2">The sequence shown here is derived from an EMBL/GenBank/DDBJ whole genome shotgun (WGS) entry which is preliminary data.</text>
</comment>
<evidence type="ECO:0000259" key="1">
    <source>
        <dbReference type="PROSITE" id="PS50181"/>
    </source>
</evidence>
<accession>A0ABR0FA81</accession>
<dbReference type="InterPro" id="IPR001810">
    <property type="entry name" value="F-box_dom"/>
</dbReference>